<accession>A0A3D9DF65</accession>
<keyword evidence="2" id="KW-1185">Reference proteome</keyword>
<sequence>MFKAYLGCTDIISSALSPGLMKSSGVFSSGISYIISSGKGKCIMNNLTELNFSQILRIKQINKDRKLQYLPYLREILTYCIVTYEKH</sequence>
<evidence type="ECO:0000313" key="2">
    <source>
        <dbReference type="Proteomes" id="UP000257030"/>
    </source>
</evidence>
<reference evidence="1 2" key="1">
    <citation type="journal article" date="2010" name="Syst. Appl. Microbiol.">
        <title>Four new species of Chryseobacterium from the rhizosphere of coastal sand dune plants, Chryseobacterium elymi sp. nov., Chryseobacterium hagamense sp. nov., Chryseobacterium lathyri sp. nov. and Chryseobacterium rhizosphaerae sp. nov.</title>
        <authorList>
            <person name="Cho S.H."/>
            <person name="Lee K.S."/>
            <person name="Shin D.S."/>
            <person name="Han J.H."/>
            <person name="Park K.S."/>
            <person name="Lee C.H."/>
            <person name="Park K.H."/>
            <person name="Kim S.B."/>
        </authorList>
    </citation>
    <scope>NUCLEOTIDE SEQUENCE [LARGE SCALE GENOMIC DNA]</scope>
    <source>
        <strain evidence="1 2">KCTC 22547</strain>
    </source>
</reference>
<organism evidence="1 2">
    <name type="scientific">Chryseobacterium elymi</name>
    <dbReference type="NCBI Taxonomy" id="395936"/>
    <lineage>
        <taxon>Bacteria</taxon>
        <taxon>Pseudomonadati</taxon>
        <taxon>Bacteroidota</taxon>
        <taxon>Flavobacteriia</taxon>
        <taxon>Flavobacteriales</taxon>
        <taxon>Weeksellaceae</taxon>
        <taxon>Chryseobacterium group</taxon>
        <taxon>Chryseobacterium</taxon>
    </lineage>
</organism>
<proteinExistence type="predicted"/>
<dbReference type="Proteomes" id="UP000257030">
    <property type="component" value="Unassembled WGS sequence"/>
</dbReference>
<dbReference type="AlphaFoldDB" id="A0A3D9DF65"/>
<name>A0A3D9DF65_9FLAO</name>
<protein>
    <submittedName>
        <fullName evidence="1">Uncharacterized protein</fullName>
    </submittedName>
</protein>
<evidence type="ECO:0000313" key="1">
    <source>
        <dbReference type="EMBL" id="REC76471.1"/>
    </source>
</evidence>
<comment type="caution">
    <text evidence="1">The sequence shown here is derived from an EMBL/GenBank/DDBJ whole genome shotgun (WGS) entry which is preliminary data.</text>
</comment>
<gene>
    <name evidence="1" type="ORF">DRF60_13995</name>
</gene>
<dbReference type="EMBL" id="QNUH01000011">
    <property type="protein sequence ID" value="REC76471.1"/>
    <property type="molecule type" value="Genomic_DNA"/>
</dbReference>